<dbReference type="Proteomes" id="UP000676336">
    <property type="component" value="Unassembled WGS sequence"/>
</dbReference>
<protein>
    <submittedName>
        <fullName evidence="1">Uncharacterized protein</fullName>
    </submittedName>
</protein>
<comment type="caution">
    <text evidence="1">The sequence shown here is derived from an EMBL/GenBank/DDBJ whole genome shotgun (WGS) entry which is preliminary data.</text>
</comment>
<dbReference type="PANTHER" id="PTHR46866:SF1">
    <property type="entry name" value="GH12955P"/>
    <property type="match status" value="1"/>
</dbReference>
<accession>A0A8S3J6Y0</accession>
<evidence type="ECO:0000313" key="1">
    <source>
        <dbReference type="EMBL" id="CAF5213846.1"/>
    </source>
</evidence>
<name>A0A8S3J6Y0_9BILA</name>
<dbReference type="AlphaFoldDB" id="A0A8S3J6Y0"/>
<reference evidence="1" key="1">
    <citation type="submission" date="2021-02" db="EMBL/GenBank/DDBJ databases">
        <authorList>
            <person name="Nowell W R."/>
        </authorList>
    </citation>
    <scope>NUCLEOTIDE SEQUENCE</scope>
</reference>
<dbReference type="EMBL" id="CAJOBI010341722">
    <property type="protein sequence ID" value="CAF5213846.1"/>
    <property type="molecule type" value="Genomic_DNA"/>
</dbReference>
<gene>
    <name evidence="1" type="ORF">SMN809_LOCUS79137</name>
</gene>
<proteinExistence type="predicted"/>
<organism evidence="1 2">
    <name type="scientific">Rotaria magnacalcarata</name>
    <dbReference type="NCBI Taxonomy" id="392030"/>
    <lineage>
        <taxon>Eukaryota</taxon>
        <taxon>Metazoa</taxon>
        <taxon>Spiralia</taxon>
        <taxon>Gnathifera</taxon>
        <taxon>Rotifera</taxon>
        <taxon>Eurotatoria</taxon>
        <taxon>Bdelloidea</taxon>
        <taxon>Philodinida</taxon>
        <taxon>Philodinidae</taxon>
        <taxon>Rotaria</taxon>
    </lineage>
</organism>
<sequence>MSDSTLMANLAEPLKNRIIHSSLTLLSSNSAHFPSFERARSVCAYRILDILFLLSLRLGYESTRLYMNDSIRAFFSCFQSTHESIDDTNRSGTASVASKII</sequence>
<dbReference type="PANTHER" id="PTHR46866">
    <property type="entry name" value="GH12955P"/>
    <property type="match status" value="1"/>
</dbReference>
<evidence type="ECO:0000313" key="2">
    <source>
        <dbReference type="Proteomes" id="UP000676336"/>
    </source>
</evidence>